<accession>A0A080Z6B6</accession>
<protein>
    <submittedName>
        <fullName evidence="1">Uncharacterized protein</fullName>
    </submittedName>
</protein>
<gene>
    <name evidence="1" type="ORF">F444_19894</name>
</gene>
<evidence type="ECO:0000313" key="1">
    <source>
        <dbReference type="EMBL" id="ETO62177.1"/>
    </source>
</evidence>
<dbReference type="EMBL" id="ANJA01003648">
    <property type="protein sequence ID" value="ETO62177.1"/>
    <property type="molecule type" value="Genomic_DNA"/>
</dbReference>
<organism evidence="1 2">
    <name type="scientific">Phytophthora nicotianae P1976</name>
    <dbReference type="NCBI Taxonomy" id="1317066"/>
    <lineage>
        <taxon>Eukaryota</taxon>
        <taxon>Sar</taxon>
        <taxon>Stramenopiles</taxon>
        <taxon>Oomycota</taxon>
        <taxon>Peronosporomycetes</taxon>
        <taxon>Peronosporales</taxon>
        <taxon>Peronosporaceae</taxon>
        <taxon>Phytophthora</taxon>
    </lineage>
</organism>
<dbReference type="Proteomes" id="UP000028582">
    <property type="component" value="Unassembled WGS sequence"/>
</dbReference>
<name>A0A080Z6B6_PHYNI</name>
<proteinExistence type="predicted"/>
<sequence length="127" mass="14592">MTAPGLAVTEDLQEATDVMALTRMDLTAERIWKHIRQNFYPDELTLVQFGLTREQVIQRVHRTRRSHFGADLHGIVEVPPLSLVSGTNQPFYQFYRSYGINARASNWLGPSCPYEAFEVQAHYVVPR</sequence>
<dbReference type="AlphaFoldDB" id="A0A080Z6B6"/>
<reference evidence="1 2" key="1">
    <citation type="submission" date="2013-11" db="EMBL/GenBank/DDBJ databases">
        <title>The Genome Sequence of Phytophthora parasitica P1976.</title>
        <authorList>
            <consortium name="The Broad Institute Genomics Platform"/>
            <person name="Russ C."/>
            <person name="Tyler B."/>
            <person name="Panabieres F."/>
            <person name="Shan W."/>
            <person name="Tripathy S."/>
            <person name="Grunwald N."/>
            <person name="Machado M."/>
            <person name="Johnson C.S."/>
            <person name="Walker B."/>
            <person name="Young S."/>
            <person name="Zeng Q."/>
            <person name="Gargeya S."/>
            <person name="Fitzgerald M."/>
            <person name="Haas B."/>
            <person name="Abouelleil A."/>
            <person name="Allen A.W."/>
            <person name="Alvarado L."/>
            <person name="Arachchi H.M."/>
            <person name="Berlin A.M."/>
            <person name="Chapman S.B."/>
            <person name="Gainer-Dewar J."/>
            <person name="Goldberg J."/>
            <person name="Griggs A."/>
            <person name="Gujja S."/>
            <person name="Hansen M."/>
            <person name="Howarth C."/>
            <person name="Imamovic A."/>
            <person name="Ireland A."/>
            <person name="Larimer J."/>
            <person name="McCowan C."/>
            <person name="Murphy C."/>
            <person name="Pearson M."/>
            <person name="Poon T.W."/>
            <person name="Priest M."/>
            <person name="Roberts A."/>
            <person name="Saif S."/>
            <person name="Shea T."/>
            <person name="Sisk P."/>
            <person name="Sykes S."/>
            <person name="Wortman J."/>
            <person name="Nusbaum C."/>
            <person name="Birren B."/>
        </authorList>
    </citation>
    <scope>NUCLEOTIDE SEQUENCE [LARGE SCALE GENOMIC DNA]</scope>
    <source>
        <strain evidence="1 2">P1976</strain>
    </source>
</reference>
<evidence type="ECO:0000313" key="2">
    <source>
        <dbReference type="Proteomes" id="UP000028582"/>
    </source>
</evidence>
<comment type="caution">
    <text evidence="1">The sequence shown here is derived from an EMBL/GenBank/DDBJ whole genome shotgun (WGS) entry which is preliminary data.</text>
</comment>
<dbReference type="OrthoDB" id="145413at2759"/>